<reference evidence="2" key="1">
    <citation type="submission" date="2023-03" db="EMBL/GenBank/DDBJ databases">
        <title>Actinoallomurus iriomotensis NBRC 103681.</title>
        <authorList>
            <person name="Ichikawa N."/>
            <person name="Sato H."/>
            <person name="Tonouchi N."/>
        </authorList>
    </citation>
    <scope>NUCLEOTIDE SEQUENCE</scope>
    <source>
        <strain evidence="2">NBRC 103681</strain>
    </source>
</reference>
<evidence type="ECO:0000256" key="1">
    <source>
        <dbReference type="SAM" id="MobiDB-lite"/>
    </source>
</evidence>
<feature type="compositionally biased region" description="Pro residues" evidence="1">
    <location>
        <begin position="36"/>
        <end position="47"/>
    </location>
</feature>
<organism evidence="2 3">
    <name type="scientific">Actinoallomurus iriomotensis</name>
    <dbReference type="NCBI Taxonomy" id="478107"/>
    <lineage>
        <taxon>Bacteria</taxon>
        <taxon>Bacillati</taxon>
        <taxon>Actinomycetota</taxon>
        <taxon>Actinomycetes</taxon>
        <taxon>Streptosporangiales</taxon>
        <taxon>Thermomonosporaceae</taxon>
        <taxon>Actinoallomurus</taxon>
    </lineage>
</organism>
<dbReference type="EMBL" id="BSTJ01000012">
    <property type="protein sequence ID" value="GLY79577.1"/>
    <property type="molecule type" value="Genomic_DNA"/>
</dbReference>
<proteinExistence type="predicted"/>
<sequence length="75" mass="7899">MLQNGQKDFAGTLIEPQGVNAGDAIDAEHALVPQGNPRPDPPTPPSPSELLPDEMVGLPEQIPGYPGQQRSVETS</sequence>
<protein>
    <submittedName>
        <fullName evidence="2">Uncharacterized protein</fullName>
    </submittedName>
</protein>
<evidence type="ECO:0000313" key="3">
    <source>
        <dbReference type="Proteomes" id="UP001165135"/>
    </source>
</evidence>
<dbReference type="Proteomes" id="UP001165135">
    <property type="component" value="Unassembled WGS sequence"/>
</dbReference>
<feature type="region of interest" description="Disordered" evidence="1">
    <location>
        <begin position="1"/>
        <end position="75"/>
    </location>
</feature>
<gene>
    <name evidence="2" type="ORF">Airi01_078440</name>
</gene>
<name>A0A9W6RT03_9ACTN</name>
<accession>A0A9W6RT03</accession>
<dbReference type="AlphaFoldDB" id="A0A9W6RT03"/>
<dbReference type="RefSeq" id="WP_285631267.1">
    <property type="nucleotide sequence ID" value="NZ_BSTJ01000012.1"/>
</dbReference>
<evidence type="ECO:0000313" key="2">
    <source>
        <dbReference type="EMBL" id="GLY79577.1"/>
    </source>
</evidence>
<comment type="caution">
    <text evidence="2">The sequence shown here is derived from an EMBL/GenBank/DDBJ whole genome shotgun (WGS) entry which is preliminary data.</text>
</comment>